<evidence type="ECO:0000313" key="4">
    <source>
        <dbReference type="Proteomes" id="UP000028712"/>
    </source>
</evidence>
<dbReference type="Proteomes" id="UP000198424">
    <property type="component" value="Unassembled WGS sequence"/>
</dbReference>
<evidence type="ECO:0000313" key="3">
    <source>
        <dbReference type="EMBL" id="OXA94240.1"/>
    </source>
</evidence>
<keyword evidence="1" id="KW-0472">Membrane</keyword>
<reference evidence="2 4" key="1">
    <citation type="submission" date="2014-07" db="EMBL/GenBank/DDBJ databases">
        <title>Genome of Flavobacterium hydatis DSM 2063.</title>
        <authorList>
            <person name="Pipes S.E."/>
            <person name="Stropko S.J."/>
            <person name="Newman J.D."/>
        </authorList>
    </citation>
    <scope>NUCLEOTIDE SEQUENCE [LARGE SCALE GENOMIC DNA]</scope>
    <source>
        <strain evidence="2 4">DSM 2063</strain>
    </source>
</reference>
<evidence type="ECO:0000313" key="2">
    <source>
        <dbReference type="EMBL" id="KFF12008.1"/>
    </source>
</evidence>
<dbReference type="STRING" id="991.IW20_18800"/>
<evidence type="ECO:0000313" key="5">
    <source>
        <dbReference type="Proteomes" id="UP000198424"/>
    </source>
</evidence>
<proteinExistence type="predicted"/>
<dbReference type="EMBL" id="JPRM01000032">
    <property type="protein sequence ID" value="KFF12008.1"/>
    <property type="molecule type" value="Genomic_DNA"/>
</dbReference>
<reference evidence="3 5" key="2">
    <citation type="submission" date="2016-11" db="EMBL/GenBank/DDBJ databases">
        <title>Whole genomes of Flavobacteriaceae.</title>
        <authorList>
            <person name="Stine C."/>
            <person name="Li C."/>
            <person name="Tadesse D."/>
        </authorList>
    </citation>
    <scope>NUCLEOTIDE SEQUENCE [LARGE SCALE GENOMIC DNA]</scope>
    <source>
        <strain evidence="3 5">ATCC 29551</strain>
    </source>
</reference>
<feature type="transmembrane region" description="Helical" evidence="1">
    <location>
        <begin position="241"/>
        <end position="261"/>
    </location>
</feature>
<dbReference type="EMBL" id="MUGY01000010">
    <property type="protein sequence ID" value="OXA94240.1"/>
    <property type="molecule type" value="Genomic_DNA"/>
</dbReference>
<dbReference type="Pfam" id="PF05137">
    <property type="entry name" value="PilN"/>
    <property type="match status" value="1"/>
</dbReference>
<dbReference type="RefSeq" id="WP_035625694.1">
    <property type="nucleotide sequence ID" value="NZ_JBEWQG010000020.1"/>
</dbReference>
<keyword evidence="5" id="KW-1185">Reference proteome</keyword>
<dbReference type="Proteomes" id="UP000028712">
    <property type="component" value="Unassembled WGS sequence"/>
</dbReference>
<protein>
    <submittedName>
        <fullName evidence="2">General secretion pathway protein</fullName>
    </submittedName>
</protein>
<sequence>MTIPSLTTFLLGKQYIGIEHFTLNNEEKVALLLVENKKEGLVIEKKDKVNYTGKIADKWDKKLPFFLIINTNQVIQKEVTGVEASDEKLLHKAFPNTNWDEFYFEIWRLKTKSIVAITRKSYLDDLLSHYAEQKIIVAGISLGICSIAEILNYTNEKKFFTNNQIVITEEGSQIITPSIEDLEATYTINELSIHNTHLLPFSGLLRLITNNTQNTGSSIIHSEALYDNYNQKVFFSKSLKIMIGIVLAILVVNFFCFSHYYKLVQNTSETLLVNESSLGNVSTIKQRIQAKEQKVKSITDRTSSQSSLVINEITKRIPQSILLNELIYDPLVKKIKPEEAIVTEERVITISGTTLDNNAFTNWVETIEKLKWIDNAVITHFGKNDLNETEFSIKLTLK</sequence>
<organism evidence="2 4">
    <name type="scientific">Flavobacterium hydatis</name>
    <name type="common">Cytophaga aquatilis</name>
    <dbReference type="NCBI Taxonomy" id="991"/>
    <lineage>
        <taxon>Bacteria</taxon>
        <taxon>Pseudomonadati</taxon>
        <taxon>Bacteroidota</taxon>
        <taxon>Flavobacteriia</taxon>
        <taxon>Flavobacteriales</taxon>
        <taxon>Flavobacteriaceae</taxon>
        <taxon>Flavobacterium</taxon>
    </lineage>
</organism>
<dbReference type="AlphaFoldDB" id="A0A086A5P4"/>
<dbReference type="eggNOG" id="ENOG502Z7VM">
    <property type="taxonomic scope" value="Bacteria"/>
</dbReference>
<comment type="caution">
    <text evidence="2">The sequence shown here is derived from an EMBL/GenBank/DDBJ whole genome shotgun (WGS) entry which is preliminary data.</text>
</comment>
<dbReference type="OrthoDB" id="1186626at2"/>
<keyword evidence="1" id="KW-1133">Transmembrane helix</keyword>
<name>A0A086A5P4_FLAHY</name>
<accession>A0A086A5P4</accession>
<keyword evidence="1" id="KW-0812">Transmembrane</keyword>
<gene>
    <name evidence="3" type="ORF">B0A62_11325</name>
    <name evidence="2" type="ORF">IW20_18800</name>
</gene>
<dbReference type="InterPro" id="IPR007813">
    <property type="entry name" value="PilN"/>
</dbReference>
<evidence type="ECO:0000256" key="1">
    <source>
        <dbReference type="SAM" id="Phobius"/>
    </source>
</evidence>